<feature type="region of interest" description="Disordered" evidence="1">
    <location>
        <begin position="758"/>
        <end position="778"/>
    </location>
</feature>
<dbReference type="GO" id="GO:0000145">
    <property type="term" value="C:exocyst"/>
    <property type="evidence" value="ECO:0007669"/>
    <property type="project" value="InterPro"/>
</dbReference>
<gene>
    <name evidence="3" type="ORF">EDEG_00780</name>
</gene>
<evidence type="ECO:0000259" key="2">
    <source>
        <dbReference type="Pfam" id="PF04048"/>
    </source>
</evidence>
<dbReference type="VEuPathDB" id="MicrosporidiaDB:EDEG_00780"/>
<evidence type="ECO:0000256" key="1">
    <source>
        <dbReference type="SAM" id="MobiDB-lite"/>
    </source>
</evidence>
<feature type="domain" description="Exocyst complex component Sec8 N-terminal" evidence="2">
    <location>
        <begin position="3"/>
        <end position="132"/>
    </location>
</feature>
<evidence type="ECO:0000313" key="3">
    <source>
        <dbReference type="EMBL" id="EJW05133.1"/>
    </source>
</evidence>
<keyword evidence="4" id="KW-1185">Reference proteome</keyword>
<dbReference type="Proteomes" id="UP000003163">
    <property type="component" value="Unassembled WGS sequence"/>
</dbReference>
<comment type="caution">
    <text evidence="3">The sequence shown here is derived from an EMBL/GenBank/DDBJ whole genome shotgun (WGS) entry which is preliminary data.</text>
</comment>
<dbReference type="HOGENOM" id="CLU_297362_0_0_1"/>
<dbReference type="InterPro" id="IPR007191">
    <property type="entry name" value="Sec8_exocyst_N"/>
</dbReference>
<reference evidence="3 4" key="1">
    <citation type="submission" date="2011-08" db="EMBL/GenBank/DDBJ databases">
        <authorList>
            <person name="Liu Z.J."/>
            <person name="Shi F.L."/>
            <person name="Lu J.Q."/>
            <person name="Li M."/>
            <person name="Wang Z.L."/>
        </authorList>
    </citation>
    <scope>NUCLEOTIDE SEQUENCE [LARGE SCALE GENOMIC DNA]</scope>
    <source>
        <strain evidence="3 4">USNM 41457</strain>
    </source>
</reference>
<dbReference type="Pfam" id="PF04048">
    <property type="entry name" value="Sec8_N"/>
    <property type="match status" value="1"/>
</dbReference>
<dbReference type="AlphaFoldDB" id="J8ZZS1"/>
<dbReference type="GO" id="GO:0006904">
    <property type="term" value="P:vesicle docking involved in exocytosis"/>
    <property type="evidence" value="ECO:0007669"/>
    <property type="project" value="InterPro"/>
</dbReference>
<dbReference type="OrthoDB" id="2193852at2759"/>
<name>J8ZZS1_EDHAE</name>
<protein>
    <recommendedName>
        <fullName evidence="2">Exocyst complex component Sec8 N-terminal domain-containing protein</fullName>
    </recommendedName>
</protein>
<accession>J8ZZS1</accession>
<sequence>MDNLDNVIREIRLEYEGILSDSFNPLIHSLILSSNSTQSSSTFNNLYHKVNDVLMQVIEFTFQGFSDSIFTYKKIQNINIRCIDDLKKIMFFIKQIKISFSTDLSKVHFLKTERDITRNMLELLKKIYKLVSFIKYDDFDNLIEHTQNICRTFGLYNTLKYLKIVKPLIDEINYKKSEVVEQISINICKYIFFDEGNTNILKCCFILRSLDLVDKRVSELSRRFFRSGMLNNIKQIHKFESEIRNSNIVNKFTSNLIFTEKPLKEIESEYRSSDKSLFMADTKTFYNDFYNNVQKKTKEEDFYTQKTNLCAEIRQDTREISNMKNNSSDFFSHSVNASFPSNISDTKHIKRDWTHICSTNLFCDDLCDFETKNSSEKTSIDRQCMKNNFNDENYIFSSTKKCEQYIFARKIAVYFKKTKNNFDNIIKKINYYKKKQSEDKNFFEIDLDKTMFFKDIVFYTILKEELYNILNVAKSDFGLSDEFCLDNFVENIDYSRLFAENSIERCFSKMIKCVTNNDGNFLKPENYNEKNHKYKSLTGNKDRLINKIPIKNVYLSEVNENATFLKNISSSLFVDIDFNFVYLLYDNIIFILKKDLKNFLRCNFFPNYCQKLCLKLNKIFDESCFLQTRNLNLNVLTKLIEIIKNNEIYKDDFGYDICIVIMEKTLAEFSKNFIKIFKSKLINDIFNLPETKKTFQALNNSASVYFENIEGYESCVRTEAETHNSMDLTGNYKKGNNTMKYVGSLDIIDFNNDDVKEKNQKREELNEENEKKIDKNKPKNDIESDEIVYNENQYKELLHNNFTYSDDIWDIYDKIIFSRQIELSDILNSPHQYLVATSFTNTIIYIEKYFKLWTKKILKSDDSNTLIHLIDKLYKLSKKSQFFLEIQLATDIIYYFDVFFRKKGFLSVSNCFDEVIKLMVSAQKYRIMTHKLCRKFSKTIKNYIFFNIKHISIKDLNELEVFIEYLKTFNEILLNFAKVSDIGFEDAITFFCDVRENKCNDDMKLYLRNKICN</sequence>
<organism evidence="3 4">
    <name type="scientific">Edhazardia aedis (strain USNM 41457)</name>
    <name type="common">Microsporidian parasite</name>
    <dbReference type="NCBI Taxonomy" id="1003232"/>
    <lineage>
        <taxon>Eukaryota</taxon>
        <taxon>Fungi</taxon>
        <taxon>Fungi incertae sedis</taxon>
        <taxon>Microsporidia</taxon>
        <taxon>Edhazardia</taxon>
    </lineage>
</organism>
<reference evidence="4" key="2">
    <citation type="submission" date="2015-07" db="EMBL/GenBank/DDBJ databases">
        <title>Contrasting host-pathogen interactions and genome evolution in two generalist and specialist microsporidian pathogens of mosquitoes.</title>
        <authorList>
            <consortium name="The Broad Institute Genomics Platform"/>
            <consortium name="The Broad Institute Genome Sequencing Center for Infectious Disease"/>
            <person name="Cuomo C.A."/>
            <person name="Sanscrainte N.D."/>
            <person name="Goldberg J.M."/>
            <person name="Heiman D."/>
            <person name="Young S."/>
            <person name="Zeng Q."/>
            <person name="Becnel J.J."/>
            <person name="Birren B.W."/>
        </authorList>
    </citation>
    <scope>NUCLEOTIDE SEQUENCE [LARGE SCALE GENOMIC DNA]</scope>
    <source>
        <strain evidence="4">USNM 41457</strain>
    </source>
</reference>
<dbReference type="EMBL" id="AFBI03000009">
    <property type="protein sequence ID" value="EJW05133.1"/>
    <property type="molecule type" value="Genomic_DNA"/>
</dbReference>
<dbReference type="InParanoid" id="J8ZZS1"/>
<proteinExistence type="predicted"/>
<evidence type="ECO:0000313" key="4">
    <source>
        <dbReference type="Proteomes" id="UP000003163"/>
    </source>
</evidence>